<dbReference type="PRINTS" id="PR00080">
    <property type="entry name" value="SDRFAMILY"/>
</dbReference>
<dbReference type="SUPFAM" id="SSF51735">
    <property type="entry name" value="NAD(P)-binding Rossmann-fold domains"/>
    <property type="match status" value="1"/>
</dbReference>
<dbReference type="Pfam" id="PF00106">
    <property type="entry name" value="adh_short"/>
    <property type="match status" value="1"/>
</dbReference>
<evidence type="ECO:0000313" key="4">
    <source>
        <dbReference type="EMBL" id="MBM7035197.1"/>
    </source>
</evidence>
<dbReference type="InterPro" id="IPR002347">
    <property type="entry name" value="SDR_fam"/>
</dbReference>
<organism evidence="4 5">
    <name type="scientific">Vibrio ulleungensis</name>
    <dbReference type="NCBI Taxonomy" id="2807619"/>
    <lineage>
        <taxon>Bacteria</taxon>
        <taxon>Pseudomonadati</taxon>
        <taxon>Pseudomonadota</taxon>
        <taxon>Gammaproteobacteria</taxon>
        <taxon>Vibrionales</taxon>
        <taxon>Vibrionaceae</taxon>
        <taxon>Vibrio</taxon>
    </lineage>
</organism>
<reference evidence="4 5" key="1">
    <citation type="submission" date="2021-02" db="EMBL/GenBank/DDBJ databases">
        <authorList>
            <person name="Park J.-S."/>
        </authorList>
    </citation>
    <scope>NUCLEOTIDE SEQUENCE [LARGE SCALE GENOMIC DNA]</scope>
    <source>
        <strain evidence="4 5">188UL20-2</strain>
    </source>
</reference>
<dbReference type="EMBL" id="JAFEUM010000001">
    <property type="protein sequence ID" value="MBM7035197.1"/>
    <property type="molecule type" value="Genomic_DNA"/>
</dbReference>
<comment type="caution">
    <text evidence="4">The sequence shown here is derived from an EMBL/GenBank/DDBJ whole genome shotgun (WGS) entry which is preliminary data.</text>
</comment>
<name>A0ABS2HFM7_9VIBR</name>
<proteinExistence type="inferred from homology"/>
<comment type="similarity">
    <text evidence="1 3">Belongs to the short-chain dehydrogenases/reductases (SDR) family.</text>
</comment>
<dbReference type="RefSeq" id="WP_205156815.1">
    <property type="nucleotide sequence ID" value="NZ_JAFEUM010000001.1"/>
</dbReference>
<protein>
    <submittedName>
        <fullName evidence="4">SDR family oxidoreductase</fullName>
    </submittedName>
</protein>
<keyword evidence="2" id="KW-0560">Oxidoreductase</keyword>
<dbReference type="InterPro" id="IPR036291">
    <property type="entry name" value="NAD(P)-bd_dom_sf"/>
</dbReference>
<evidence type="ECO:0000256" key="3">
    <source>
        <dbReference type="RuleBase" id="RU000363"/>
    </source>
</evidence>
<dbReference type="PANTHER" id="PTHR43976">
    <property type="entry name" value="SHORT CHAIN DEHYDROGENASE"/>
    <property type="match status" value="1"/>
</dbReference>
<dbReference type="PROSITE" id="PS00061">
    <property type="entry name" value="ADH_SHORT"/>
    <property type="match status" value="1"/>
</dbReference>
<dbReference type="Gene3D" id="3.40.50.720">
    <property type="entry name" value="NAD(P)-binding Rossmann-like Domain"/>
    <property type="match status" value="1"/>
</dbReference>
<evidence type="ECO:0000256" key="1">
    <source>
        <dbReference type="ARBA" id="ARBA00006484"/>
    </source>
</evidence>
<keyword evidence="5" id="KW-1185">Reference proteome</keyword>
<dbReference type="InterPro" id="IPR051911">
    <property type="entry name" value="SDR_oxidoreductase"/>
</dbReference>
<evidence type="ECO:0000256" key="2">
    <source>
        <dbReference type="ARBA" id="ARBA00023002"/>
    </source>
</evidence>
<dbReference type="InterPro" id="IPR020904">
    <property type="entry name" value="Sc_DH/Rdtase_CS"/>
</dbReference>
<dbReference type="PRINTS" id="PR00081">
    <property type="entry name" value="GDHRDH"/>
</dbReference>
<dbReference type="CDD" id="cd05374">
    <property type="entry name" value="17beta-HSD-like_SDR_c"/>
    <property type="match status" value="1"/>
</dbReference>
<dbReference type="Proteomes" id="UP000809621">
    <property type="component" value="Unassembled WGS sequence"/>
</dbReference>
<evidence type="ECO:0000313" key="5">
    <source>
        <dbReference type="Proteomes" id="UP000809621"/>
    </source>
</evidence>
<accession>A0ABS2HFM7</accession>
<gene>
    <name evidence="4" type="ORF">JQC93_02155</name>
</gene>
<dbReference type="PANTHER" id="PTHR43976:SF16">
    <property type="entry name" value="SHORT-CHAIN DEHYDROGENASE_REDUCTASE FAMILY PROTEIN"/>
    <property type="match status" value="1"/>
</dbReference>
<sequence length="285" mass="30219">MKKVAIVTGASTGLGASVAIKLAQQGYVTYATMRNLAKSPALEEMANKANVTLNITQLDVESSESVNNAIASIIADEGQVDLLVNNAGAGFVKTTEHASEEEIEWVTNVNYHGVVRCTKAVLGAMRERQSGHVINVTSVGGLVGQPFNELYCAAKFAVEGYTESLASYVTPSFGIKFTAVEPGGIASEFANSVLKQLTSTGGMPEDQYKPILENYIAGAQSRAAQQGDVYQTADQVADVIIDCANMDSPPVRTRTSAWGEEFTSLKTQADPDGSKLQAKISSQLI</sequence>